<dbReference type="Proteomes" id="UP000605970">
    <property type="component" value="Unassembled WGS sequence"/>
</dbReference>
<feature type="non-terminal residue" evidence="1">
    <location>
        <position position="269"/>
    </location>
</feature>
<accession>A0A8S9ZJW0</accession>
<evidence type="ECO:0000313" key="1">
    <source>
        <dbReference type="EMBL" id="KAF7633637.1"/>
    </source>
</evidence>
<dbReference type="OrthoDB" id="5905427at2759"/>
<name>A0A8S9ZJW0_9BILA</name>
<keyword evidence="2" id="KW-1185">Reference proteome</keyword>
<organism evidence="1 2">
    <name type="scientific">Meloidogyne graminicola</name>
    <dbReference type="NCBI Taxonomy" id="189291"/>
    <lineage>
        <taxon>Eukaryota</taxon>
        <taxon>Metazoa</taxon>
        <taxon>Ecdysozoa</taxon>
        <taxon>Nematoda</taxon>
        <taxon>Chromadorea</taxon>
        <taxon>Rhabditida</taxon>
        <taxon>Tylenchina</taxon>
        <taxon>Tylenchomorpha</taxon>
        <taxon>Tylenchoidea</taxon>
        <taxon>Meloidogynidae</taxon>
        <taxon>Meloidogyninae</taxon>
        <taxon>Meloidogyne</taxon>
    </lineage>
</organism>
<reference evidence="1" key="1">
    <citation type="journal article" date="2020" name="Ecol. Evol.">
        <title>Genome structure and content of the rice root-knot nematode (Meloidogyne graminicola).</title>
        <authorList>
            <person name="Phan N.T."/>
            <person name="Danchin E.G.J."/>
            <person name="Klopp C."/>
            <person name="Perfus-Barbeoch L."/>
            <person name="Kozlowski D.K."/>
            <person name="Koutsovoulos G.D."/>
            <person name="Lopez-Roques C."/>
            <person name="Bouchez O."/>
            <person name="Zahm M."/>
            <person name="Besnard G."/>
            <person name="Bellafiore S."/>
        </authorList>
    </citation>
    <scope>NUCLEOTIDE SEQUENCE</scope>
    <source>
        <strain evidence="1">VN-18</strain>
    </source>
</reference>
<proteinExistence type="predicted"/>
<dbReference type="AlphaFoldDB" id="A0A8S9ZJW0"/>
<gene>
    <name evidence="1" type="ORF">Mgra_00006946</name>
</gene>
<comment type="caution">
    <text evidence="1">The sequence shown here is derived from an EMBL/GenBank/DDBJ whole genome shotgun (WGS) entry which is preliminary data.</text>
</comment>
<evidence type="ECO:0000313" key="2">
    <source>
        <dbReference type="Proteomes" id="UP000605970"/>
    </source>
</evidence>
<dbReference type="EMBL" id="JABEBT010000072">
    <property type="protein sequence ID" value="KAF7633637.1"/>
    <property type="molecule type" value="Genomic_DNA"/>
</dbReference>
<protein>
    <submittedName>
        <fullName evidence="1">Uncharacterized protein</fullName>
    </submittedName>
</protein>
<sequence>MFYKNIIDMLQNENELTSLINKKAIILIIFYNWFKNQIKYSKDLPKYWQSFIEEKETKYWFNELYDYIFYVEENYEIDDFNIIKILGGIKALIERDVLLKIELNSNLHKQLTKYLDEIRLNNDQKWNKLWEKKGRRRGFENWINQLMKKELINEILNTGNEKGEKIKKVKTEEEIKLNKEFLKELKEGILSHKIKINRFSSTFDLNENDLRNIFGILEIKHNNLRVDGKKDKEKDQIENITRRFTKIRIEENKIIKKERENKRRRKEKR</sequence>